<dbReference type="Gene3D" id="2.30.29.30">
    <property type="entry name" value="Pleckstrin-homology domain (PH domain)/Phosphotyrosine-binding domain (PTB)"/>
    <property type="match status" value="1"/>
</dbReference>
<dbReference type="FunFam" id="1.10.418.10:FF:000004">
    <property type="entry name" value="Spectrin beta chain"/>
    <property type="match status" value="1"/>
</dbReference>
<keyword evidence="10 12" id="KW-0206">Cytoskeleton</keyword>
<keyword evidence="7" id="KW-0677">Repeat</keyword>
<feature type="compositionally biased region" description="Low complexity" evidence="14">
    <location>
        <begin position="2088"/>
        <end position="2110"/>
    </location>
</feature>
<dbReference type="InterPro" id="IPR001605">
    <property type="entry name" value="PH_dom-spectrin-type"/>
</dbReference>
<keyword evidence="6" id="KW-0597">Phosphoprotein</keyword>
<dbReference type="FunFam" id="1.20.58.60:FF:000059">
    <property type="entry name" value="Spectrin beta chain"/>
    <property type="match status" value="1"/>
</dbReference>
<dbReference type="PRINTS" id="PR00683">
    <property type="entry name" value="SPECTRINPH"/>
</dbReference>
<dbReference type="PROSITE" id="PS50003">
    <property type="entry name" value="PH_DOMAIN"/>
    <property type="match status" value="1"/>
</dbReference>
<evidence type="ECO:0000313" key="17">
    <source>
        <dbReference type="Ensembl" id="ENSMMDP00005003994.1"/>
    </source>
</evidence>
<dbReference type="SUPFAM" id="SSF50729">
    <property type="entry name" value="PH domain-like"/>
    <property type="match status" value="1"/>
</dbReference>
<dbReference type="SUPFAM" id="SSF47576">
    <property type="entry name" value="Calponin-homology domain, CH-domain"/>
    <property type="match status" value="1"/>
</dbReference>
<dbReference type="FunFam" id="2.30.29.30:FF:000024">
    <property type="entry name" value="Spectrin beta chain"/>
    <property type="match status" value="1"/>
</dbReference>
<dbReference type="Pfam" id="PF00435">
    <property type="entry name" value="Spectrin"/>
    <property type="match status" value="16"/>
</dbReference>
<dbReference type="CDD" id="cd10571">
    <property type="entry name" value="PH_beta_spectrin"/>
    <property type="match status" value="1"/>
</dbReference>
<dbReference type="FunFam" id="1.20.58.60:FF:000028">
    <property type="entry name" value="Spectrin beta chain"/>
    <property type="match status" value="1"/>
</dbReference>
<keyword evidence="4 12" id="KW-0117">Actin capping</keyword>
<keyword evidence="13" id="KW-0175">Coiled coil</keyword>
<feature type="compositionally biased region" description="Basic and acidic residues" evidence="14">
    <location>
        <begin position="2285"/>
        <end position="2298"/>
    </location>
</feature>
<dbReference type="FunFam" id="1.20.58.60:FF:000019">
    <property type="entry name" value="Spectrin beta chain"/>
    <property type="match status" value="1"/>
</dbReference>
<feature type="domain" description="Calponin-homology (CH)" evidence="16">
    <location>
        <begin position="176"/>
        <end position="281"/>
    </location>
</feature>
<keyword evidence="18" id="KW-1185">Reference proteome</keyword>
<dbReference type="Pfam" id="PF15410">
    <property type="entry name" value="PH_9"/>
    <property type="match status" value="1"/>
</dbReference>
<dbReference type="CDD" id="cd21317">
    <property type="entry name" value="CH_SPTBN2_rpt1"/>
    <property type="match status" value="1"/>
</dbReference>
<dbReference type="InterPro" id="IPR002017">
    <property type="entry name" value="Spectrin_repeat"/>
</dbReference>
<dbReference type="PANTHER" id="PTHR11915">
    <property type="entry name" value="SPECTRIN/FILAMIN RELATED CYTOSKELETAL PROTEIN"/>
    <property type="match status" value="1"/>
</dbReference>
<feature type="region of interest" description="Disordered" evidence="14">
    <location>
        <begin position="2068"/>
        <end position="2143"/>
    </location>
</feature>
<feature type="coiled-coil region" evidence="13">
    <location>
        <begin position="1097"/>
        <end position="1124"/>
    </location>
</feature>
<dbReference type="InterPro" id="IPR001715">
    <property type="entry name" value="CH_dom"/>
</dbReference>
<dbReference type="GO" id="GO:0005200">
    <property type="term" value="F:structural constituent of cytoskeleton"/>
    <property type="evidence" value="ECO:0007669"/>
    <property type="project" value="UniProtKB-UniRule"/>
</dbReference>
<dbReference type="InterPro" id="IPR001589">
    <property type="entry name" value="Actinin_actin-bd_CS"/>
</dbReference>
<feature type="coiled-coil region" evidence="13">
    <location>
        <begin position="1834"/>
        <end position="1861"/>
    </location>
</feature>
<evidence type="ECO:0000256" key="7">
    <source>
        <dbReference type="ARBA" id="ARBA00022737"/>
    </source>
</evidence>
<dbReference type="GO" id="GO:0005829">
    <property type="term" value="C:cytosol"/>
    <property type="evidence" value="ECO:0007669"/>
    <property type="project" value="UniProtKB-ARBA"/>
</dbReference>
<dbReference type="SUPFAM" id="SSF46966">
    <property type="entry name" value="Spectrin repeat"/>
    <property type="match status" value="13"/>
</dbReference>
<dbReference type="GO" id="GO:0051693">
    <property type="term" value="P:actin filament capping"/>
    <property type="evidence" value="ECO:0007669"/>
    <property type="project" value="UniProtKB-UniRule"/>
</dbReference>
<dbReference type="GO" id="GO:0005543">
    <property type="term" value="F:phospholipid binding"/>
    <property type="evidence" value="ECO:0007669"/>
    <property type="project" value="InterPro"/>
</dbReference>
<dbReference type="CDD" id="cd21321">
    <property type="entry name" value="CH_SPTBN2_rpt2"/>
    <property type="match status" value="1"/>
</dbReference>
<organism evidence="17 18">
    <name type="scientific">Myripristis murdjan</name>
    <name type="common">pinecone soldierfish</name>
    <dbReference type="NCBI Taxonomy" id="586833"/>
    <lineage>
        <taxon>Eukaryota</taxon>
        <taxon>Metazoa</taxon>
        <taxon>Chordata</taxon>
        <taxon>Craniata</taxon>
        <taxon>Vertebrata</taxon>
        <taxon>Euteleostomi</taxon>
        <taxon>Actinopterygii</taxon>
        <taxon>Neopterygii</taxon>
        <taxon>Teleostei</taxon>
        <taxon>Neoteleostei</taxon>
        <taxon>Acanthomorphata</taxon>
        <taxon>Holocentriformes</taxon>
        <taxon>Holocentridae</taxon>
        <taxon>Myripristis</taxon>
    </lineage>
</organism>
<accession>A0A667WU34</accession>
<keyword evidence="5 12" id="KW-0963">Cytoplasm</keyword>
<comment type="function">
    <text evidence="11">Probably plays an important role in neuronal membrane skeleton.</text>
</comment>
<dbReference type="GeneTree" id="ENSGT00940000158847"/>
<dbReference type="InterPro" id="IPR016343">
    <property type="entry name" value="Spectrin_bsu"/>
</dbReference>
<evidence type="ECO:0000256" key="4">
    <source>
        <dbReference type="ARBA" id="ARBA00022467"/>
    </source>
</evidence>
<evidence type="ECO:0000256" key="14">
    <source>
        <dbReference type="SAM" id="MobiDB-lite"/>
    </source>
</evidence>
<dbReference type="GO" id="GO:0016020">
    <property type="term" value="C:membrane"/>
    <property type="evidence" value="ECO:0007669"/>
    <property type="project" value="UniProtKB-ARBA"/>
</dbReference>
<dbReference type="FunFam" id="1.10.418.10:FF:000003">
    <property type="entry name" value="Spectrin beta chain"/>
    <property type="match status" value="1"/>
</dbReference>
<gene>
    <name evidence="17" type="primary">SPTBN2</name>
    <name evidence="17" type="synonym">sptbn2</name>
</gene>
<evidence type="ECO:0000256" key="11">
    <source>
        <dbReference type="ARBA" id="ARBA00054264"/>
    </source>
</evidence>
<evidence type="ECO:0000256" key="2">
    <source>
        <dbReference type="ARBA" id="ARBA00004544"/>
    </source>
</evidence>
<dbReference type="Gene3D" id="1.20.58.60">
    <property type="match status" value="12"/>
</dbReference>
<evidence type="ECO:0000259" key="15">
    <source>
        <dbReference type="PROSITE" id="PS50003"/>
    </source>
</evidence>
<evidence type="ECO:0000256" key="9">
    <source>
        <dbReference type="ARBA" id="ARBA00023203"/>
    </source>
</evidence>
<comment type="similarity">
    <text evidence="3 12">Belongs to the spectrin family.</text>
</comment>
<feature type="region of interest" description="Disordered" evidence="14">
    <location>
        <begin position="2247"/>
        <end position="2305"/>
    </location>
</feature>
<dbReference type="Gene3D" id="1.10.418.10">
    <property type="entry name" value="Calponin-like domain"/>
    <property type="match status" value="2"/>
</dbReference>
<dbReference type="Pfam" id="PF00307">
    <property type="entry name" value="CH"/>
    <property type="match status" value="2"/>
</dbReference>
<dbReference type="PROSITE" id="PS00019">
    <property type="entry name" value="ACTININ_1"/>
    <property type="match status" value="1"/>
</dbReference>
<keyword evidence="9 12" id="KW-0009">Actin-binding</keyword>
<keyword evidence="8" id="KW-0007">Acetylation</keyword>
<evidence type="ECO:0000256" key="8">
    <source>
        <dbReference type="ARBA" id="ARBA00022990"/>
    </source>
</evidence>
<dbReference type="PROSITE" id="PS00020">
    <property type="entry name" value="ACTININ_2"/>
    <property type="match status" value="1"/>
</dbReference>
<dbReference type="InterPro" id="IPR001849">
    <property type="entry name" value="PH_domain"/>
</dbReference>
<dbReference type="CDD" id="cd00176">
    <property type="entry name" value="SPEC"/>
    <property type="match status" value="9"/>
</dbReference>
<dbReference type="PIRSF" id="PIRSF002297">
    <property type="entry name" value="Spectrin_beta_subunit"/>
    <property type="match status" value="1"/>
</dbReference>
<reference evidence="17" key="1">
    <citation type="submission" date="2019-06" db="EMBL/GenBank/DDBJ databases">
        <authorList>
            <consortium name="Wellcome Sanger Institute Data Sharing"/>
        </authorList>
    </citation>
    <scope>NUCLEOTIDE SEQUENCE [LARGE SCALE GENOMIC DNA]</scope>
</reference>
<dbReference type="Ensembl" id="ENSMMDT00005004106.1">
    <property type="protein sequence ID" value="ENSMMDP00005003994.1"/>
    <property type="gene ID" value="ENSMMDG00005001417.1"/>
</dbReference>
<evidence type="ECO:0000313" key="18">
    <source>
        <dbReference type="Proteomes" id="UP000472263"/>
    </source>
</evidence>
<dbReference type="SMART" id="SM00033">
    <property type="entry name" value="CH"/>
    <property type="match status" value="2"/>
</dbReference>
<dbReference type="GO" id="GO:0008091">
    <property type="term" value="C:spectrin"/>
    <property type="evidence" value="ECO:0007669"/>
    <property type="project" value="InterPro"/>
</dbReference>
<dbReference type="SMART" id="SM00233">
    <property type="entry name" value="PH"/>
    <property type="match status" value="1"/>
</dbReference>
<evidence type="ECO:0000259" key="16">
    <source>
        <dbReference type="PROSITE" id="PS50021"/>
    </source>
</evidence>
<evidence type="ECO:0000256" key="10">
    <source>
        <dbReference type="ARBA" id="ARBA00023212"/>
    </source>
</evidence>
<evidence type="ECO:0000256" key="12">
    <source>
        <dbReference type="PIRNR" id="PIRNR002297"/>
    </source>
</evidence>
<evidence type="ECO:0000256" key="13">
    <source>
        <dbReference type="SAM" id="Coils"/>
    </source>
</evidence>
<dbReference type="FunFam" id="1.20.58.60:FF:000083">
    <property type="entry name" value="Spectrin beta chain"/>
    <property type="match status" value="1"/>
</dbReference>
<evidence type="ECO:0000256" key="6">
    <source>
        <dbReference type="ARBA" id="ARBA00022553"/>
    </source>
</evidence>
<dbReference type="SMART" id="SM00150">
    <property type="entry name" value="SPEC"/>
    <property type="match status" value="16"/>
</dbReference>
<protein>
    <recommendedName>
        <fullName evidence="12">Spectrin beta chain</fullName>
    </recommendedName>
</protein>
<reference evidence="17" key="3">
    <citation type="submission" date="2025-09" db="UniProtKB">
        <authorList>
            <consortium name="Ensembl"/>
        </authorList>
    </citation>
    <scope>IDENTIFICATION</scope>
</reference>
<proteinExistence type="inferred from homology"/>
<dbReference type="FunFam" id="1.20.58.60:FF:000011">
    <property type="entry name" value="Spectrin beta chain"/>
    <property type="match status" value="1"/>
</dbReference>
<name>A0A667WU34_9TELE</name>
<reference evidence="17" key="2">
    <citation type="submission" date="2025-08" db="UniProtKB">
        <authorList>
            <consortium name="Ensembl"/>
        </authorList>
    </citation>
    <scope>IDENTIFICATION</scope>
</reference>
<dbReference type="Proteomes" id="UP000472263">
    <property type="component" value="Chromosome 14"/>
</dbReference>
<dbReference type="FunFam" id="1.20.58.60:FF:000033">
    <property type="entry name" value="Spectrin beta chain"/>
    <property type="match status" value="1"/>
</dbReference>
<dbReference type="PROSITE" id="PS50021">
    <property type="entry name" value="CH"/>
    <property type="match status" value="2"/>
</dbReference>
<feature type="coiled-coil region" evidence="13">
    <location>
        <begin position="991"/>
        <end position="1050"/>
    </location>
</feature>
<evidence type="ECO:0000256" key="1">
    <source>
        <dbReference type="ARBA" id="ARBA00004245"/>
    </source>
</evidence>
<dbReference type="InterPro" id="IPR036872">
    <property type="entry name" value="CH_dom_sf"/>
</dbReference>
<feature type="coiled-coil region" evidence="13">
    <location>
        <begin position="1236"/>
        <end position="1274"/>
    </location>
</feature>
<dbReference type="InterPro" id="IPR011993">
    <property type="entry name" value="PH-like_dom_sf"/>
</dbReference>
<dbReference type="FunFam" id="1.20.58.60:FF:000049">
    <property type="entry name" value="Spectrin beta chain"/>
    <property type="match status" value="1"/>
</dbReference>
<sequence>MSTISPTDFDSLEIQQQYNDINNRWDLAAETDWDNENSSARLFERSRIKALADEREAVQKKTFTKWVNSHLGRVTCRIGDLYTDLRDGRMLIRLLEVLSGEQLPKPTKGRMRIHCLENVDKALQFLKEQKVHLENMGSHDIVDGNHRLTLGLIWTIILRFQIQDISVETEDNKEKKSAKDALLLWCQMKTAGYPNVNVHNFTTSWRDGLAFNAIVHKHRPDLIEFDNLKRSNAHYNLQNAFNVAEKELGLTKLLDPEDVNVDQPDEKSIITYVATYYHYFSKMKALAVEGKRIGKVLDYAIEADQLIEKYETLASELLQWIEQTILTLNDRQLANSLSAVQNQLQAFNSYRTVEKPPKFTEKGNLEVLLFTIQSKMRANNQKVYMPREGKLISDINKAWERLEKAEHERELALRNELIRQEKLEMLAARFDRKAAMRETWLSENQRLVSQDNFGTDLGAVEAATRKHEAIETDIGAYGERVAAVEAVARELEAEGYHDVRRILARRDNVLRLWEYLKELLAARRERLNSHRDLQRLLQEMRYIMDWMGDMKGRLQSQDCGKHLHDVLDLLQTHTLVEADISAQAERIKAVQGTAQRFTSYEQVYKPCEPALVSERVDLLRRAYEELGQLAGQRRVRLEDSRRLWQFLWELGEEAAWIREQEQILAGGDCGRDLTSALHLLSKHEAFRDEMAARYGPLGHSIAAGEALVNEGHFGAPEVTERIQDIRAQWAHLEELREQRLKEAVALHQFQTDANDMEAWIMETLRQVSSQEVGHDEFSTQTLARKQREVEEEIHSHRPVIDSLHEQALALPQAYIRFPQVDGRLPAIEQRYEELESLSAARRQALEGALALYRMFSEAGACLLWVEEKEQWLYGMEIPTKLEDLEVVQQRFETLEPEMNNLGTRVADVNQVAQQLLSSDNCSKDQIHQTQDQLNNRWREFQQLAGQKKLALESALNIQNYHLECNEIQTWMREKTKVIESTQSLGNDLAGVMALQRKLTGMERDLEAIQGKLDDLRNEAAKLAKEHPDQAEEIQARLAEIQEVWEELNTTMRRREESLGEASKLQGFLRDLDDFQSWLSRTQTAVASEDIPTSLPESESLLAQHESIKNEVDNYKEDYEKMRAVGEEVTQGQTDAQHMFLAQRLQALDTGWHELRRMWENRHSLLAQAFDFQTFLRDAKQAEAFLNSQEYVLSHTEMPNSLQGAEEAIKKHEDFLTTTDASEEKITGVVEAGRRLINEGNANSDKIQEKADSIQERHQRNKQAANELLAKLKDNRELQHFLQDGQELTLWINEKMLTAQDMSYDEARNLHSKWQKHQAFMAELASNKDWLDKIDKEGQALVKEKPELQPVVQKTLEGLQRQWEELEGTTRTKAQCLFDANRAELFTQSCSALDVWLKNLEGQLQSDDYGKDLTNGNSILFLCRCWSTRWTCDAGLTEIDGQQRRVTDSFSKLQDPLKMRRQQLLASKEAHQFNRDLEDEILWVKERMPLATSTDHGKDLPTVQLLIKKNQTLQKEIQGHQPRIDDIHRRGRTQSQVDGERQTALEGRLVELRDLWAQLIAETDERHARLIESNRAQQFYTDAAEAEAWMGEQELHMMSEEKAKDEQSALVMVKKHQILEQALEDYAQTIHQLANSSRLMVTSEHPESERITLRQAQVDKLYAGLKDLAEERRGRLQDRLRLTQLKREVDDLEQWIAEREVVAGSHELGQDYEHVTMLRDKFREFARDTSTIGQERVDGVNGLADDLIESGHPENASVAEWKDGLNEAWADLLELIDTRTQMLAASYELHRFHQDAMEALGRVQEKRDALPSDLGRDLNTVQHLHRQHNTFEHDIQALSGQVNQVQDDAARLQKAYAGEKAEEIHRSEHAVTSAWEGLLEAGQARRLLLLDTVEKFRFFNMVRDLMLWMDGVNLQIDAHDSPRDVSSAGLVIANHQDIKSEIETRADSFTACTEMGHTLINNNHYAADEIREKLAQLQEKRDKINKKWQDKMDHLQIVLEVLQFGRDAYVAESWLAGQEPLVRAAELGSNVDEVESLIKRHEAFEKLAAGWEERFVLLEKLTTLEEQEIQRRREEEARARRPPTPPPAEEVAQSEAESQAHESAGSESESVNGPGRDSGLASSRLDPSATLPSRGAESEPETMEGMLCRKQEMESHSKKAASRSWQNVYCVLRKGSLGFYKDNKSASNGIPYHGEVPISLGEAVCEVAHDYKKRKHVFKLRLGDGKEYLFQAKDESEMSSWIRSIHSSIPSGAGGESPGGPRALSRAMTMPPISPSSGEAGGVTMRNKDGKEKDREKRFSFFGKKK</sequence>
<dbReference type="InterPro" id="IPR041681">
    <property type="entry name" value="PH_9"/>
</dbReference>
<dbReference type="GO" id="GO:0003779">
    <property type="term" value="F:actin binding"/>
    <property type="evidence" value="ECO:0007669"/>
    <property type="project" value="UniProtKB-KW"/>
</dbReference>
<dbReference type="FunFam" id="1.20.58.60:FF:000106">
    <property type="entry name" value="Spectrin beta chain"/>
    <property type="match status" value="1"/>
</dbReference>
<dbReference type="InterPro" id="IPR018159">
    <property type="entry name" value="Spectrin/alpha-actinin"/>
</dbReference>
<feature type="domain" description="PH" evidence="15">
    <location>
        <begin position="2139"/>
        <end position="2249"/>
    </location>
</feature>
<feature type="compositionally biased region" description="Basic and acidic residues" evidence="14">
    <location>
        <begin position="2068"/>
        <end position="2078"/>
    </location>
</feature>
<comment type="subcellular location">
    <subcellularLocation>
        <location evidence="2">Cytoplasm</location>
        <location evidence="2">Cell cortex</location>
    </subcellularLocation>
    <subcellularLocation>
        <location evidence="1">Cytoplasm</location>
        <location evidence="1">Cytoskeleton</location>
    </subcellularLocation>
</comment>
<dbReference type="GO" id="GO:0016192">
    <property type="term" value="P:vesicle-mediated transport"/>
    <property type="evidence" value="ECO:0007669"/>
    <property type="project" value="UniProtKB-ARBA"/>
</dbReference>
<dbReference type="FunFam" id="1.20.58.60:FF:000018">
    <property type="entry name" value="Spectrin beta chain"/>
    <property type="match status" value="1"/>
</dbReference>
<evidence type="ECO:0000256" key="5">
    <source>
        <dbReference type="ARBA" id="ARBA00022490"/>
    </source>
</evidence>
<feature type="domain" description="Calponin-homology (CH)" evidence="16">
    <location>
        <begin position="57"/>
        <end position="161"/>
    </location>
</feature>
<evidence type="ECO:0000256" key="3">
    <source>
        <dbReference type="ARBA" id="ARBA00006826"/>
    </source>
</evidence>